<dbReference type="Gene3D" id="3.80.10.10">
    <property type="entry name" value="Ribonuclease Inhibitor"/>
    <property type="match status" value="1"/>
</dbReference>
<dbReference type="Proteomes" id="UP001218218">
    <property type="component" value="Unassembled WGS sequence"/>
</dbReference>
<dbReference type="SUPFAM" id="SSF52047">
    <property type="entry name" value="RNI-like"/>
    <property type="match status" value="1"/>
</dbReference>
<feature type="compositionally biased region" description="Acidic residues" evidence="1">
    <location>
        <begin position="468"/>
        <end position="478"/>
    </location>
</feature>
<comment type="caution">
    <text evidence="2">The sequence shown here is derived from an EMBL/GenBank/DDBJ whole genome shotgun (WGS) entry which is preliminary data.</text>
</comment>
<accession>A0AAD6ZQQ8</accession>
<evidence type="ECO:0000256" key="1">
    <source>
        <dbReference type="SAM" id="MobiDB-lite"/>
    </source>
</evidence>
<feature type="compositionally biased region" description="Acidic residues" evidence="1">
    <location>
        <begin position="1"/>
        <end position="19"/>
    </location>
</feature>
<gene>
    <name evidence="2" type="ORF">DFH08DRAFT_879163</name>
</gene>
<evidence type="ECO:0008006" key="4">
    <source>
        <dbReference type="Google" id="ProtNLM"/>
    </source>
</evidence>
<dbReference type="AlphaFoldDB" id="A0AAD6ZQQ8"/>
<name>A0AAD6ZQQ8_9AGAR</name>
<protein>
    <recommendedName>
        <fullName evidence="4">F-box domain-containing protein</fullName>
    </recommendedName>
</protein>
<feature type="region of interest" description="Disordered" evidence="1">
    <location>
        <begin position="418"/>
        <end position="516"/>
    </location>
</feature>
<proteinExistence type="predicted"/>
<reference evidence="2" key="1">
    <citation type="submission" date="2023-03" db="EMBL/GenBank/DDBJ databases">
        <title>Massive genome expansion in bonnet fungi (Mycena s.s.) driven by repeated elements and novel gene families across ecological guilds.</title>
        <authorList>
            <consortium name="Lawrence Berkeley National Laboratory"/>
            <person name="Harder C.B."/>
            <person name="Miyauchi S."/>
            <person name="Viragh M."/>
            <person name="Kuo A."/>
            <person name="Thoen E."/>
            <person name="Andreopoulos B."/>
            <person name="Lu D."/>
            <person name="Skrede I."/>
            <person name="Drula E."/>
            <person name="Henrissat B."/>
            <person name="Morin E."/>
            <person name="Kohler A."/>
            <person name="Barry K."/>
            <person name="LaButti K."/>
            <person name="Morin E."/>
            <person name="Salamov A."/>
            <person name="Lipzen A."/>
            <person name="Mereny Z."/>
            <person name="Hegedus B."/>
            <person name="Baldrian P."/>
            <person name="Stursova M."/>
            <person name="Weitz H."/>
            <person name="Taylor A."/>
            <person name="Grigoriev I.V."/>
            <person name="Nagy L.G."/>
            <person name="Martin F."/>
            <person name="Kauserud H."/>
        </authorList>
    </citation>
    <scope>NUCLEOTIDE SEQUENCE</scope>
    <source>
        <strain evidence="2">CBHHK002</strain>
    </source>
</reference>
<evidence type="ECO:0000313" key="3">
    <source>
        <dbReference type="Proteomes" id="UP001218218"/>
    </source>
</evidence>
<evidence type="ECO:0000313" key="2">
    <source>
        <dbReference type="EMBL" id="KAJ7334706.1"/>
    </source>
</evidence>
<sequence>MSDANVEDAGNEEDEDTESTNESVDPTSKLPNETLLVIFRHALPPSWVMGYASSLAPFPQKIWSADIQTKLCIMGVCKTWHRLGLEFLYENVMLRSLGQLAAFMRTLEARPELAALMRRLEICYPVLRGYTALHSTEADKIFELCPRLTHFVFNSHLIAGGHRAPAHPPAFPAIAGVCLALTNLDIGDNVEYPVVLPALVQLCQTLQSLSLPLPDNYGYSHPTLTFARLENLRIAVMSGSRVSAAYWVCPGLQQLVIRPCGSTATEVYHALARTFLAAYGATVVALTVCPLNVSWPESLPLPFQDLSAQCPALQCLGISEYAVNAEPPLCHSTVASLNIFRSGSRPGLPLDGEFERLQSRFPALRACRYVQNGAAFPPMTRGGPGGPDGVSSIVKDTPDEYDLPLGPWLTVLWSEEFPEDDESDDSNYVFTSEEEWCSEDGSEEHPDQCWEYYSDGERKHSPSSGATSEDEFDSELERDEALTIFEHILHGALPEEEDFDDNVERDGSDKSSGYFQ</sequence>
<keyword evidence="3" id="KW-1185">Reference proteome</keyword>
<feature type="region of interest" description="Disordered" evidence="1">
    <location>
        <begin position="1"/>
        <end position="28"/>
    </location>
</feature>
<dbReference type="InterPro" id="IPR032675">
    <property type="entry name" value="LRR_dom_sf"/>
</dbReference>
<dbReference type="EMBL" id="JARIHO010000032">
    <property type="protein sequence ID" value="KAJ7334706.1"/>
    <property type="molecule type" value="Genomic_DNA"/>
</dbReference>
<organism evidence="2 3">
    <name type="scientific">Mycena albidolilacea</name>
    <dbReference type="NCBI Taxonomy" id="1033008"/>
    <lineage>
        <taxon>Eukaryota</taxon>
        <taxon>Fungi</taxon>
        <taxon>Dikarya</taxon>
        <taxon>Basidiomycota</taxon>
        <taxon>Agaricomycotina</taxon>
        <taxon>Agaricomycetes</taxon>
        <taxon>Agaricomycetidae</taxon>
        <taxon>Agaricales</taxon>
        <taxon>Marasmiineae</taxon>
        <taxon>Mycenaceae</taxon>
        <taxon>Mycena</taxon>
    </lineage>
</organism>
<feature type="compositionally biased region" description="Acidic residues" evidence="1">
    <location>
        <begin position="432"/>
        <end position="442"/>
    </location>
</feature>